<name>A0A1V9ETS1_9BACT</name>
<sequence>MRSLNNHPEWHNQPLRLNEEELKNPRLIIENFFECYHLQEVRQMLWNWMVEIVSSSRSISQEGQQRNDHIYFYEKMESLVEAAFLINQRSEV</sequence>
<protein>
    <submittedName>
        <fullName evidence="1">Uncharacterized protein</fullName>
    </submittedName>
</protein>
<proteinExistence type="predicted"/>
<organism evidence="1 2">
    <name type="scientific">Niastella populi</name>
    <dbReference type="NCBI Taxonomy" id="550983"/>
    <lineage>
        <taxon>Bacteria</taxon>
        <taxon>Pseudomonadati</taxon>
        <taxon>Bacteroidota</taxon>
        <taxon>Chitinophagia</taxon>
        <taxon>Chitinophagales</taxon>
        <taxon>Chitinophagaceae</taxon>
        <taxon>Niastella</taxon>
    </lineage>
</organism>
<accession>A0A1V9ETS1</accession>
<reference evidence="2" key="1">
    <citation type="submission" date="2016-04" db="EMBL/GenBank/DDBJ databases">
        <authorList>
            <person name="Chen L."/>
            <person name="Zhuang W."/>
            <person name="Wang G."/>
        </authorList>
    </citation>
    <scope>NUCLEOTIDE SEQUENCE [LARGE SCALE GENOMIC DNA]</scope>
    <source>
        <strain evidence="2">208</strain>
    </source>
</reference>
<evidence type="ECO:0000313" key="1">
    <source>
        <dbReference type="EMBL" id="OQP49432.1"/>
    </source>
</evidence>
<comment type="caution">
    <text evidence="1">The sequence shown here is derived from an EMBL/GenBank/DDBJ whole genome shotgun (WGS) entry which is preliminary data.</text>
</comment>
<dbReference type="AlphaFoldDB" id="A0A1V9ETS1"/>
<evidence type="ECO:0000313" key="2">
    <source>
        <dbReference type="Proteomes" id="UP000192276"/>
    </source>
</evidence>
<dbReference type="EMBL" id="LWBP01000227">
    <property type="protein sequence ID" value="OQP49432.1"/>
    <property type="molecule type" value="Genomic_DNA"/>
</dbReference>
<gene>
    <name evidence="1" type="ORF">A4R26_30655</name>
</gene>
<dbReference type="OrthoDB" id="672926at2"/>
<dbReference type="Proteomes" id="UP000192276">
    <property type="component" value="Unassembled WGS sequence"/>
</dbReference>
<keyword evidence="2" id="KW-1185">Reference proteome</keyword>
<dbReference type="RefSeq" id="WP_081170135.1">
    <property type="nucleotide sequence ID" value="NZ_LWBP01000227.1"/>
</dbReference>